<dbReference type="RefSeq" id="XP_013255500.1">
    <property type="nucleotide sequence ID" value="XM_013400046.1"/>
</dbReference>
<dbReference type="EMBL" id="AMGV01000015">
    <property type="protein sequence ID" value="KEF52910.1"/>
    <property type="molecule type" value="Genomic_DNA"/>
</dbReference>
<dbReference type="Proteomes" id="UP000027920">
    <property type="component" value="Unassembled WGS sequence"/>
</dbReference>
<evidence type="ECO:0000313" key="3">
    <source>
        <dbReference type="Proteomes" id="UP000027920"/>
    </source>
</evidence>
<dbReference type="PANTHER" id="PTHR33112:SF16">
    <property type="entry name" value="HETEROKARYON INCOMPATIBILITY DOMAIN-CONTAINING PROTEIN"/>
    <property type="match status" value="1"/>
</dbReference>
<dbReference type="AlphaFoldDB" id="A0A072PBH2"/>
<comment type="caution">
    <text evidence="2">The sequence shown here is derived from an EMBL/GenBank/DDBJ whole genome shotgun (WGS) entry which is preliminary data.</text>
</comment>
<evidence type="ECO:0000259" key="1">
    <source>
        <dbReference type="Pfam" id="PF06985"/>
    </source>
</evidence>
<accession>A0A072PBH2</accession>
<protein>
    <recommendedName>
        <fullName evidence="1">Heterokaryon incompatibility domain-containing protein</fullName>
    </recommendedName>
</protein>
<dbReference type="VEuPathDB" id="FungiDB:A1O9_10816"/>
<dbReference type="InterPro" id="IPR010730">
    <property type="entry name" value="HET"/>
</dbReference>
<evidence type="ECO:0000313" key="2">
    <source>
        <dbReference type="EMBL" id="KEF52910.1"/>
    </source>
</evidence>
<organism evidence="2 3">
    <name type="scientific">Exophiala aquamarina CBS 119918</name>
    <dbReference type="NCBI Taxonomy" id="1182545"/>
    <lineage>
        <taxon>Eukaryota</taxon>
        <taxon>Fungi</taxon>
        <taxon>Dikarya</taxon>
        <taxon>Ascomycota</taxon>
        <taxon>Pezizomycotina</taxon>
        <taxon>Eurotiomycetes</taxon>
        <taxon>Chaetothyriomycetidae</taxon>
        <taxon>Chaetothyriales</taxon>
        <taxon>Herpotrichiellaceae</taxon>
        <taxon>Exophiala</taxon>
    </lineage>
</organism>
<sequence>MESPIAWFNLFGVEMTGPLASCVQFGPAGREYDGLVLAFQPPRITKQGEMTTFRSYTNEEIATGRVNFAMIQEWLKSCNKHQKCRLKDEEKPDSVIKRRLEEGELRLIDVLTLEIVRSNGLLPYVALSYVIAQQGAAPTEPAPFDRNRLPDPDLLPQTIKDALQATKAIGERYLWISAYCIDQTDADEKQRLIGKMDLVYEGAALTICVLTPTGVGPGMYGVSLPIVRFDQVIETNSVGTFLTVQIPRLVRQISSSLWQTRGWTFQEAVISRRCLLFTSVGVALWCRSQIYHEAFNYSDASVHDSSILGPLPYGIGVSRLPFSFRIENESFGNRWLFNTWNQIVHSYTSRQLTYNADAEKAIMGIFNRYSEITGTPIVRGLPLAAGVCSLVWRFQNCGSCERRSEFPSWTWLGWSDSHGVSYDYWITKYGAQSLPQRLELELPEGGLSMWGSREIGTDYVELRYEAQLLGIPNSSVDALLLAQLKLQTMRAFFNIRRLPDQKQKSQDQTSKHVWELLNREGQSIPAIRGRYLLGENLDQKLILPSEISTSDETVECEFLCIQHWSEQGGPHLVKNFGDVVTAIAISRSFTPGKVIRIGAVAIPYESWCAAKPEAIVISLD</sequence>
<dbReference type="STRING" id="1182545.A0A072PBH2"/>
<keyword evidence="3" id="KW-1185">Reference proteome</keyword>
<dbReference type="PANTHER" id="PTHR33112">
    <property type="entry name" value="DOMAIN PROTEIN, PUTATIVE-RELATED"/>
    <property type="match status" value="1"/>
</dbReference>
<dbReference type="HOGENOM" id="CLU_030362_0_0_1"/>
<gene>
    <name evidence="2" type="ORF">A1O9_10816</name>
</gene>
<dbReference type="GeneID" id="25285719"/>
<dbReference type="OrthoDB" id="5135333at2759"/>
<feature type="domain" description="Heterokaryon incompatibility" evidence="1">
    <location>
        <begin position="124"/>
        <end position="267"/>
    </location>
</feature>
<name>A0A072PBH2_9EURO</name>
<proteinExistence type="predicted"/>
<reference evidence="2 3" key="1">
    <citation type="submission" date="2013-03" db="EMBL/GenBank/DDBJ databases">
        <title>The Genome Sequence of Exophiala aquamarina CBS 119918.</title>
        <authorList>
            <consortium name="The Broad Institute Genomics Platform"/>
            <person name="Cuomo C."/>
            <person name="de Hoog S."/>
            <person name="Gorbushina A."/>
            <person name="Walker B."/>
            <person name="Young S.K."/>
            <person name="Zeng Q."/>
            <person name="Gargeya S."/>
            <person name="Fitzgerald M."/>
            <person name="Haas B."/>
            <person name="Abouelleil A."/>
            <person name="Allen A.W."/>
            <person name="Alvarado L."/>
            <person name="Arachchi H.M."/>
            <person name="Berlin A.M."/>
            <person name="Chapman S.B."/>
            <person name="Gainer-Dewar J."/>
            <person name="Goldberg J."/>
            <person name="Griggs A."/>
            <person name="Gujja S."/>
            <person name="Hansen M."/>
            <person name="Howarth C."/>
            <person name="Imamovic A."/>
            <person name="Ireland A."/>
            <person name="Larimer J."/>
            <person name="McCowan C."/>
            <person name="Murphy C."/>
            <person name="Pearson M."/>
            <person name="Poon T.W."/>
            <person name="Priest M."/>
            <person name="Roberts A."/>
            <person name="Saif S."/>
            <person name="Shea T."/>
            <person name="Sisk P."/>
            <person name="Sykes S."/>
            <person name="Wortman J."/>
            <person name="Nusbaum C."/>
            <person name="Birren B."/>
        </authorList>
    </citation>
    <scope>NUCLEOTIDE SEQUENCE [LARGE SCALE GENOMIC DNA]</scope>
    <source>
        <strain evidence="2 3">CBS 119918</strain>
    </source>
</reference>
<dbReference type="Pfam" id="PF06985">
    <property type="entry name" value="HET"/>
    <property type="match status" value="1"/>
</dbReference>